<dbReference type="Proteomes" id="UP000289738">
    <property type="component" value="Chromosome B09"/>
</dbReference>
<dbReference type="AlphaFoldDB" id="A0A444XLR9"/>
<dbReference type="STRING" id="3818.A0A444XLR9"/>
<comment type="caution">
    <text evidence="1">The sequence shown here is derived from an EMBL/GenBank/DDBJ whole genome shotgun (WGS) entry which is preliminary data.</text>
</comment>
<evidence type="ECO:0000313" key="1">
    <source>
        <dbReference type="EMBL" id="RYQ90556.1"/>
    </source>
</evidence>
<gene>
    <name evidence="1" type="ORF">Ahy_B09g096604</name>
</gene>
<organism evidence="1 2">
    <name type="scientific">Arachis hypogaea</name>
    <name type="common">Peanut</name>
    <dbReference type="NCBI Taxonomy" id="3818"/>
    <lineage>
        <taxon>Eukaryota</taxon>
        <taxon>Viridiplantae</taxon>
        <taxon>Streptophyta</taxon>
        <taxon>Embryophyta</taxon>
        <taxon>Tracheophyta</taxon>
        <taxon>Spermatophyta</taxon>
        <taxon>Magnoliopsida</taxon>
        <taxon>eudicotyledons</taxon>
        <taxon>Gunneridae</taxon>
        <taxon>Pentapetalae</taxon>
        <taxon>rosids</taxon>
        <taxon>fabids</taxon>
        <taxon>Fabales</taxon>
        <taxon>Fabaceae</taxon>
        <taxon>Papilionoideae</taxon>
        <taxon>50 kb inversion clade</taxon>
        <taxon>dalbergioids sensu lato</taxon>
        <taxon>Dalbergieae</taxon>
        <taxon>Pterocarpus clade</taxon>
        <taxon>Arachis</taxon>
    </lineage>
</organism>
<dbReference type="EMBL" id="SDMP01000019">
    <property type="protein sequence ID" value="RYQ90556.1"/>
    <property type="molecule type" value="Genomic_DNA"/>
</dbReference>
<proteinExistence type="predicted"/>
<keyword evidence="2" id="KW-1185">Reference proteome</keyword>
<evidence type="ECO:0000313" key="2">
    <source>
        <dbReference type="Proteomes" id="UP000289738"/>
    </source>
</evidence>
<name>A0A444XLR9_ARAHY</name>
<reference evidence="1 2" key="1">
    <citation type="submission" date="2019-01" db="EMBL/GenBank/DDBJ databases">
        <title>Sequencing of cultivated peanut Arachis hypogaea provides insights into genome evolution and oil improvement.</title>
        <authorList>
            <person name="Chen X."/>
        </authorList>
    </citation>
    <scope>NUCLEOTIDE SEQUENCE [LARGE SCALE GENOMIC DNA]</scope>
    <source>
        <strain evidence="2">cv. Fuhuasheng</strain>
        <tissue evidence="1">Leaves</tissue>
    </source>
</reference>
<accession>A0A444XLR9</accession>
<sequence length="135" mass="15430">MILTKPNWFISAPICYLNKEQDGDLALQMKINACYSWIFQCLPQLKKLFLLKKKETARMYGDCQVMSTMGGNVVVNSSETLFSSLIQNNSFTFMPTMHFHHSFPTMKEEDGILRGKEEIMESGSGSEQVEQLCMI</sequence>
<protein>
    <submittedName>
        <fullName evidence="1">Uncharacterized protein</fullName>
    </submittedName>
</protein>